<evidence type="ECO:0000313" key="4">
    <source>
        <dbReference type="Proteomes" id="UP000054926"/>
    </source>
</evidence>
<evidence type="ECO:0000256" key="1">
    <source>
        <dbReference type="ARBA" id="ARBA00022801"/>
    </source>
</evidence>
<reference evidence="3 4" key="1">
    <citation type="submission" date="2015-11" db="EMBL/GenBank/DDBJ databases">
        <title>Genomic analysis of 38 Legionella species identifies large and diverse effector repertoires.</title>
        <authorList>
            <person name="Burstein D."/>
            <person name="Amaro F."/>
            <person name="Zusman T."/>
            <person name="Lifshitz Z."/>
            <person name="Cohen O."/>
            <person name="Gilbert J.A."/>
            <person name="Pupko T."/>
            <person name="Shuman H.A."/>
            <person name="Segal G."/>
        </authorList>
    </citation>
    <scope>NUCLEOTIDE SEQUENCE [LARGE SCALE GENOMIC DNA]</scope>
    <source>
        <strain evidence="3 4">IMVS3376</strain>
    </source>
</reference>
<dbReference type="InterPro" id="IPR029058">
    <property type="entry name" value="AB_hydrolase_fold"/>
</dbReference>
<dbReference type="EMBL" id="LNYY01000021">
    <property type="protein sequence ID" value="KTD67013.1"/>
    <property type="molecule type" value="Genomic_DNA"/>
</dbReference>
<dbReference type="Proteomes" id="UP000054926">
    <property type="component" value="Unassembled WGS sequence"/>
</dbReference>
<dbReference type="Pfam" id="PF01738">
    <property type="entry name" value="DLH"/>
    <property type="match status" value="1"/>
</dbReference>
<gene>
    <name evidence="3" type="ORF">Lste_3219</name>
</gene>
<dbReference type="GO" id="GO:0052689">
    <property type="term" value="F:carboxylic ester hydrolase activity"/>
    <property type="evidence" value="ECO:0007669"/>
    <property type="project" value="UniProtKB-ARBA"/>
</dbReference>
<dbReference type="SUPFAM" id="SSF53474">
    <property type="entry name" value="alpha/beta-Hydrolases"/>
    <property type="match status" value="1"/>
</dbReference>
<feature type="domain" description="Dienelactone hydrolase" evidence="2">
    <location>
        <begin position="24"/>
        <end position="210"/>
    </location>
</feature>
<dbReference type="AlphaFoldDB" id="A0A0W0ZCY7"/>
<proteinExistence type="predicted"/>
<protein>
    <submittedName>
        <fullName evidence="3">Dienelactone hydrolase family protein</fullName>
    </submittedName>
</protein>
<keyword evidence="4" id="KW-1185">Reference proteome</keyword>
<name>A0A0W0ZCY7_9GAMM</name>
<dbReference type="InterPro" id="IPR002925">
    <property type="entry name" value="Dienelactn_hydro"/>
</dbReference>
<dbReference type="PATRIC" id="fig|947033.5.peg.3425"/>
<evidence type="ECO:0000259" key="2">
    <source>
        <dbReference type="Pfam" id="PF01738"/>
    </source>
</evidence>
<sequence>MRMNTYTADIQHPVTIPSKNVYLNGFLFIPEKAKGIVIFVHGSGSSRFSSRNQYVASTLNEGNYATLLFDLLTSQEDIIDNVTREFRFDIHLLSSRLVDVIHWCTEELAAYHFPIGLFGSSTGGGAALVAAAQEPKLVNAVVSRGGRPDLARNYLPQVKAPTLLIVGGQDDVVIDLNQQAMSHMNCTTQLDIVEGATHLFEEHGKLSEVASLATNWFDQYCSGK</sequence>
<dbReference type="InterPro" id="IPR050261">
    <property type="entry name" value="FrsA_esterase"/>
</dbReference>
<dbReference type="PANTHER" id="PTHR22946">
    <property type="entry name" value="DIENELACTONE HYDROLASE DOMAIN-CONTAINING PROTEIN-RELATED"/>
    <property type="match status" value="1"/>
</dbReference>
<dbReference type="PANTHER" id="PTHR22946:SF9">
    <property type="entry name" value="POLYKETIDE TRANSFERASE AF380"/>
    <property type="match status" value="1"/>
</dbReference>
<keyword evidence="1 3" id="KW-0378">Hydrolase</keyword>
<evidence type="ECO:0000313" key="3">
    <source>
        <dbReference type="EMBL" id="KTD67013.1"/>
    </source>
</evidence>
<dbReference type="Gene3D" id="3.40.50.1820">
    <property type="entry name" value="alpha/beta hydrolase"/>
    <property type="match status" value="1"/>
</dbReference>
<dbReference type="STRING" id="947033.Lste_3219"/>
<accession>A0A0W0ZCY7</accession>
<comment type="caution">
    <text evidence="3">The sequence shown here is derived from an EMBL/GenBank/DDBJ whole genome shotgun (WGS) entry which is preliminary data.</text>
</comment>
<organism evidence="3 4">
    <name type="scientific">Legionella steelei</name>
    <dbReference type="NCBI Taxonomy" id="947033"/>
    <lineage>
        <taxon>Bacteria</taxon>
        <taxon>Pseudomonadati</taxon>
        <taxon>Pseudomonadota</taxon>
        <taxon>Gammaproteobacteria</taxon>
        <taxon>Legionellales</taxon>
        <taxon>Legionellaceae</taxon>
        <taxon>Legionella</taxon>
    </lineage>
</organism>